<keyword evidence="1" id="KW-1133">Transmembrane helix</keyword>
<evidence type="ECO:0000313" key="2">
    <source>
        <dbReference type="EMBL" id="OWW19490.1"/>
    </source>
</evidence>
<gene>
    <name evidence="2" type="ORF">AYR66_08175</name>
</gene>
<evidence type="ECO:0000256" key="1">
    <source>
        <dbReference type="SAM" id="Phobius"/>
    </source>
</evidence>
<reference evidence="2 3" key="1">
    <citation type="submission" date="2016-02" db="EMBL/GenBank/DDBJ databases">
        <authorList>
            <person name="Wen L."/>
            <person name="He K."/>
            <person name="Yang H."/>
        </authorList>
    </citation>
    <scope>NUCLEOTIDE SEQUENCE [LARGE SCALE GENOMIC DNA]</scope>
    <source>
        <strain evidence="2 3">TSA40</strain>
    </source>
</reference>
<keyword evidence="1" id="KW-0812">Transmembrane</keyword>
<protein>
    <submittedName>
        <fullName evidence="2">Uncharacterized protein</fullName>
    </submittedName>
</protein>
<feature type="transmembrane region" description="Helical" evidence="1">
    <location>
        <begin position="70"/>
        <end position="93"/>
    </location>
</feature>
<evidence type="ECO:0000313" key="3">
    <source>
        <dbReference type="Proteomes" id="UP000197535"/>
    </source>
</evidence>
<dbReference type="Proteomes" id="UP000197535">
    <property type="component" value="Unassembled WGS sequence"/>
</dbReference>
<accession>A0A254T9Z5</accession>
<keyword evidence="3" id="KW-1185">Reference proteome</keyword>
<dbReference type="AlphaFoldDB" id="A0A254T9Z5"/>
<dbReference type="RefSeq" id="WP_088706398.1">
    <property type="nucleotide sequence ID" value="NZ_LSTO01000001.1"/>
</dbReference>
<comment type="caution">
    <text evidence="2">The sequence shown here is derived from an EMBL/GenBank/DDBJ whole genome shotgun (WGS) entry which is preliminary data.</text>
</comment>
<keyword evidence="1" id="KW-0472">Membrane</keyword>
<dbReference type="EMBL" id="LSTO01000001">
    <property type="protein sequence ID" value="OWW19490.1"/>
    <property type="molecule type" value="Genomic_DNA"/>
</dbReference>
<organism evidence="2 3">
    <name type="scientific">Noviherbaspirillum denitrificans</name>
    <dbReference type="NCBI Taxonomy" id="1968433"/>
    <lineage>
        <taxon>Bacteria</taxon>
        <taxon>Pseudomonadati</taxon>
        <taxon>Pseudomonadota</taxon>
        <taxon>Betaproteobacteria</taxon>
        <taxon>Burkholderiales</taxon>
        <taxon>Oxalobacteraceae</taxon>
        <taxon>Noviherbaspirillum</taxon>
    </lineage>
</organism>
<name>A0A254T9Z5_9BURK</name>
<proteinExistence type="predicted"/>
<sequence length="95" mass="10613">MNVTTEFKRAYADALRNMHLNESEVERYAERLASTEGMAPDLLAEAHFEKIISERNARVEKKARTTLRNLICGAGMVVPVSAIASAALLFLYVTR</sequence>